<keyword evidence="3" id="KW-1185">Reference proteome</keyword>
<dbReference type="AlphaFoldDB" id="A0A411E8H2"/>
<accession>A0A411E8H2</accession>
<reference evidence="2 3" key="1">
    <citation type="submission" date="2019-01" db="EMBL/GenBank/DDBJ databases">
        <title>Muriicola soli sp. nov., isolated from soil.</title>
        <authorList>
            <person name="Kang H.J."/>
            <person name="Kim S.B."/>
        </authorList>
    </citation>
    <scope>NUCLEOTIDE SEQUENCE [LARGE SCALE GENOMIC DNA]</scope>
    <source>
        <strain evidence="2 3">MMS17-SY002</strain>
    </source>
</reference>
<organism evidence="2 3">
    <name type="scientific">Muriicola soli</name>
    <dbReference type="NCBI Taxonomy" id="2507538"/>
    <lineage>
        <taxon>Bacteria</taxon>
        <taxon>Pseudomonadati</taxon>
        <taxon>Bacteroidota</taxon>
        <taxon>Flavobacteriia</taxon>
        <taxon>Flavobacteriales</taxon>
        <taxon>Flavobacteriaceae</taxon>
        <taxon>Muriicola</taxon>
    </lineage>
</organism>
<feature type="transmembrane region" description="Helical" evidence="1">
    <location>
        <begin position="93"/>
        <end position="111"/>
    </location>
</feature>
<gene>
    <name evidence="2" type="ORF">EQY75_05370</name>
</gene>
<keyword evidence="1" id="KW-0472">Membrane</keyword>
<dbReference type="KEGG" id="mur:EQY75_05370"/>
<dbReference type="Proteomes" id="UP000290889">
    <property type="component" value="Chromosome"/>
</dbReference>
<dbReference type="RefSeq" id="WP_129603545.1">
    <property type="nucleotide sequence ID" value="NZ_CP035544.1"/>
</dbReference>
<evidence type="ECO:0000256" key="1">
    <source>
        <dbReference type="SAM" id="Phobius"/>
    </source>
</evidence>
<sequence length="113" mass="12956">MKAADKLLTIKIIHTVIWLFFVVVIFYVLYSGISGRVNTYTWIAIALVVGEGITLLIFRMFCPLTLMARKYSDSEKDNFDIFLPNWLAKNNKLIFTSLFVVGVILVVYQSLNN</sequence>
<dbReference type="OrthoDB" id="573857at2"/>
<protein>
    <recommendedName>
        <fullName evidence="4">DUF2784 domain-containing protein</fullName>
    </recommendedName>
</protein>
<evidence type="ECO:0000313" key="2">
    <source>
        <dbReference type="EMBL" id="QBA64016.1"/>
    </source>
</evidence>
<proteinExistence type="predicted"/>
<name>A0A411E8H2_9FLAO</name>
<feature type="transmembrane region" description="Helical" evidence="1">
    <location>
        <begin position="12"/>
        <end position="33"/>
    </location>
</feature>
<dbReference type="EMBL" id="CP035544">
    <property type="protein sequence ID" value="QBA64016.1"/>
    <property type="molecule type" value="Genomic_DNA"/>
</dbReference>
<feature type="transmembrane region" description="Helical" evidence="1">
    <location>
        <begin position="39"/>
        <end position="62"/>
    </location>
</feature>
<evidence type="ECO:0008006" key="4">
    <source>
        <dbReference type="Google" id="ProtNLM"/>
    </source>
</evidence>
<evidence type="ECO:0000313" key="3">
    <source>
        <dbReference type="Proteomes" id="UP000290889"/>
    </source>
</evidence>
<keyword evidence="1" id="KW-0812">Transmembrane</keyword>
<keyword evidence="1" id="KW-1133">Transmembrane helix</keyword>